<dbReference type="InterPro" id="IPR027417">
    <property type="entry name" value="P-loop_NTPase"/>
</dbReference>
<protein>
    <submittedName>
        <fullName evidence="2">Lon protease</fullName>
    </submittedName>
</protein>
<sequence length="108" mass="12194">MSPNSPNYSISINHAELLVELPWESYNKDTLHLNRAKKIFDADHYGIEKVKERLLEFLTVLQLKKNMKGPVLLLCGPPWIGKTSLGKSIAKAMSRKYARISLGGLNDE</sequence>
<reference evidence="2 3" key="1">
    <citation type="journal article" date="2019" name="Sci. Rep.">
        <title>Orb-weaving spider Araneus ventricosus genome elucidates the spidroin gene catalogue.</title>
        <authorList>
            <person name="Kono N."/>
            <person name="Nakamura H."/>
            <person name="Ohtoshi R."/>
            <person name="Moran D.A.P."/>
            <person name="Shinohara A."/>
            <person name="Yoshida Y."/>
            <person name="Fujiwara M."/>
            <person name="Mori M."/>
            <person name="Tomita M."/>
            <person name="Arakawa K."/>
        </authorList>
    </citation>
    <scope>NUCLEOTIDE SEQUENCE [LARGE SCALE GENOMIC DNA]</scope>
</reference>
<dbReference type="GO" id="GO:0004252">
    <property type="term" value="F:serine-type endopeptidase activity"/>
    <property type="evidence" value="ECO:0007669"/>
    <property type="project" value="InterPro"/>
</dbReference>
<dbReference type="InterPro" id="IPR027065">
    <property type="entry name" value="Lon_Prtase"/>
</dbReference>
<dbReference type="Proteomes" id="UP000499080">
    <property type="component" value="Unassembled WGS sequence"/>
</dbReference>
<evidence type="ECO:0000259" key="1">
    <source>
        <dbReference type="Pfam" id="PF08298"/>
    </source>
</evidence>
<comment type="caution">
    <text evidence="2">The sequence shown here is derived from an EMBL/GenBank/DDBJ whole genome shotgun (WGS) entry which is preliminary data.</text>
</comment>
<keyword evidence="2" id="KW-0378">Hydrolase</keyword>
<dbReference type="GO" id="GO:0005524">
    <property type="term" value="F:ATP binding"/>
    <property type="evidence" value="ECO:0007669"/>
    <property type="project" value="InterPro"/>
</dbReference>
<dbReference type="PANTHER" id="PTHR43718">
    <property type="entry name" value="LON PROTEASE"/>
    <property type="match status" value="1"/>
</dbReference>
<organism evidence="2 3">
    <name type="scientific">Araneus ventricosus</name>
    <name type="common">Orbweaver spider</name>
    <name type="synonym">Epeira ventricosa</name>
    <dbReference type="NCBI Taxonomy" id="182803"/>
    <lineage>
        <taxon>Eukaryota</taxon>
        <taxon>Metazoa</taxon>
        <taxon>Ecdysozoa</taxon>
        <taxon>Arthropoda</taxon>
        <taxon>Chelicerata</taxon>
        <taxon>Arachnida</taxon>
        <taxon>Araneae</taxon>
        <taxon>Araneomorphae</taxon>
        <taxon>Entelegynae</taxon>
        <taxon>Araneoidea</taxon>
        <taxon>Araneidae</taxon>
        <taxon>Araneus</taxon>
    </lineage>
</organism>
<dbReference type="InterPro" id="IPR013153">
    <property type="entry name" value="Prk_AAA"/>
</dbReference>
<evidence type="ECO:0000313" key="3">
    <source>
        <dbReference type="Proteomes" id="UP000499080"/>
    </source>
</evidence>
<dbReference type="AlphaFoldDB" id="A0A4Y2G841"/>
<gene>
    <name evidence="2" type="primary">lon</name>
    <name evidence="2" type="ORF">AVEN_36922_1</name>
</gene>
<dbReference type="Pfam" id="PF08298">
    <property type="entry name" value="AAA_PrkA"/>
    <property type="match status" value="1"/>
</dbReference>
<accession>A0A4Y2G841</accession>
<keyword evidence="3" id="KW-1185">Reference proteome</keyword>
<feature type="domain" description="PrkA AAA" evidence="1">
    <location>
        <begin position="37"/>
        <end position="95"/>
    </location>
</feature>
<evidence type="ECO:0000313" key="2">
    <source>
        <dbReference type="EMBL" id="GBM48865.1"/>
    </source>
</evidence>
<dbReference type="EMBL" id="BGPR01001231">
    <property type="protein sequence ID" value="GBM48865.1"/>
    <property type="molecule type" value="Genomic_DNA"/>
</dbReference>
<dbReference type="PANTHER" id="PTHR43718:SF2">
    <property type="entry name" value="LON PROTEASE HOMOLOG, MITOCHONDRIAL"/>
    <property type="match status" value="1"/>
</dbReference>
<proteinExistence type="predicted"/>
<name>A0A4Y2G841_ARAVE</name>
<dbReference type="SUPFAM" id="SSF52540">
    <property type="entry name" value="P-loop containing nucleoside triphosphate hydrolases"/>
    <property type="match status" value="1"/>
</dbReference>
<dbReference type="OrthoDB" id="2411602at2759"/>
<dbReference type="GO" id="GO:0006515">
    <property type="term" value="P:protein quality control for misfolded or incompletely synthesized proteins"/>
    <property type="evidence" value="ECO:0007669"/>
    <property type="project" value="TreeGrafter"/>
</dbReference>
<dbReference type="Gene3D" id="3.40.50.300">
    <property type="entry name" value="P-loop containing nucleotide triphosphate hydrolases"/>
    <property type="match status" value="1"/>
</dbReference>
<dbReference type="GO" id="GO:0004176">
    <property type="term" value="F:ATP-dependent peptidase activity"/>
    <property type="evidence" value="ECO:0007669"/>
    <property type="project" value="InterPro"/>
</dbReference>
<keyword evidence="2" id="KW-0645">Protease</keyword>